<gene>
    <name evidence="1" type="ORF">HFP15_40890</name>
</gene>
<dbReference type="RefSeq" id="WP_168523783.1">
    <property type="nucleotide sequence ID" value="NZ_JAAXLS010000084.1"/>
</dbReference>
<accession>A0ABX1JL30</accession>
<proteinExistence type="predicted"/>
<name>A0ABX1JL30_9PSEU</name>
<evidence type="ECO:0000313" key="1">
    <source>
        <dbReference type="EMBL" id="NKQ59215.1"/>
    </source>
</evidence>
<sequence>MSTSTKPRVWLVAGFGAPQPPADRPTVRDDLMRTWTPTDDGRYATGRHVETWDGLRARYDLVEVSA</sequence>
<comment type="caution">
    <text evidence="1">The sequence shown here is derived from an EMBL/GenBank/DDBJ whole genome shotgun (WGS) entry which is preliminary data.</text>
</comment>
<reference evidence="1 2" key="1">
    <citation type="submission" date="2020-04" db="EMBL/GenBank/DDBJ databases">
        <title>Novel species.</title>
        <authorList>
            <person name="Teo W.F.A."/>
            <person name="Lipun K."/>
            <person name="Srisuk N."/>
            <person name="Duangmal K."/>
        </authorList>
    </citation>
    <scope>NUCLEOTIDE SEQUENCE [LARGE SCALE GENOMIC DNA]</scope>
    <source>
        <strain evidence="1 2">K13G38</strain>
    </source>
</reference>
<organism evidence="1 2">
    <name type="scientific">Amycolatopsis acididurans</name>
    <dbReference type="NCBI Taxonomy" id="2724524"/>
    <lineage>
        <taxon>Bacteria</taxon>
        <taxon>Bacillati</taxon>
        <taxon>Actinomycetota</taxon>
        <taxon>Actinomycetes</taxon>
        <taxon>Pseudonocardiales</taxon>
        <taxon>Pseudonocardiaceae</taxon>
        <taxon>Amycolatopsis</taxon>
    </lineage>
</organism>
<evidence type="ECO:0000313" key="2">
    <source>
        <dbReference type="Proteomes" id="UP000715441"/>
    </source>
</evidence>
<dbReference type="EMBL" id="JAAXLS010000084">
    <property type="protein sequence ID" value="NKQ59215.1"/>
    <property type="molecule type" value="Genomic_DNA"/>
</dbReference>
<protein>
    <submittedName>
        <fullName evidence="1">Uncharacterized protein</fullName>
    </submittedName>
</protein>
<dbReference type="Proteomes" id="UP000715441">
    <property type="component" value="Unassembled WGS sequence"/>
</dbReference>
<keyword evidence="2" id="KW-1185">Reference proteome</keyword>